<evidence type="ECO:0008006" key="4">
    <source>
        <dbReference type="Google" id="ProtNLM"/>
    </source>
</evidence>
<keyword evidence="1" id="KW-0732">Signal</keyword>
<dbReference type="InterPro" id="IPR011754">
    <property type="entry name" value="Mxa_paralog_2268"/>
</dbReference>
<dbReference type="KEGG" id="mxa:MXAN_3181"/>
<protein>
    <recommendedName>
        <fullName evidence="4">DUF2381 family protein</fullName>
    </recommendedName>
</protein>
<dbReference type="AlphaFoldDB" id="Q1D7I9"/>
<dbReference type="OrthoDB" id="5511154at2"/>
<dbReference type="RefSeq" id="WP_011553230.1">
    <property type="nucleotide sequence ID" value="NC_008095.1"/>
</dbReference>
<feature type="signal peptide" evidence="1">
    <location>
        <begin position="1"/>
        <end position="21"/>
    </location>
</feature>
<dbReference type="NCBIfam" id="TIGR02268">
    <property type="entry name" value="Myxococcus xanthus paralogous family TIGR02268"/>
    <property type="match status" value="1"/>
</dbReference>
<dbReference type="HOGENOM" id="CLU_969186_0_0_7"/>
<proteinExistence type="predicted"/>
<gene>
    <name evidence="2" type="ordered locus">MXAN_3181</name>
</gene>
<evidence type="ECO:0000313" key="3">
    <source>
        <dbReference type="Proteomes" id="UP000002402"/>
    </source>
</evidence>
<evidence type="ECO:0000256" key="1">
    <source>
        <dbReference type="SAM" id="SignalP"/>
    </source>
</evidence>
<name>Q1D7I9_MYXXD</name>
<feature type="chain" id="PRO_5004188457" description="DUF2381 family protein" evidence="1">
    <location>
        <begin position="22"/>
        <end position="287"/>
    </location>
</feature>
<dbReference type="Proteomes" id="UP000002402">
    <property type="component" value="Chromosome"/>
</dbReference>
<evidence type="ECO:0000313" key="2">
    <source>
        <dbReference type="EMBL" id="ABF93056.1"/>
    </source>
</evidence>
<keyword evidence="3" id="KW-1185">Reference proteome</keyword>
<sequence>MLQPSRLALALALVWGAAVEAQPSAAARMRRERVVTVPGAAAEPLPVVHVAHDTPTLLLFPAPINRKTLTFDESRIRILDAGERSVIVQPVADLPEGERYEVGVFFADGRAPARAAFSLVTDPAEVDTRIDVQRPELADMACPVDVPRTPRPEDFVLLGYVDKEGVTATPIKLHADSERGFSVISAMAYRGQGWVLVDATIRNYPGRAPWVPREAMLTGRAGLPLRARLVTVDEGAFVPGGFGRILAVAETAQLSNSPVYTLEVVGDGRTLTIPNVRLPKAVSGGTP</sequence>
<dbReference type="EnsemblBacteria" id="ABF93056">
    <property type="protein sequence ID" value="ABF93056"/>
    <property type="gene ID" value="MXAN_3181"/>
</dbReference>
<dbReference type="EMBL" id="CP000113">
    <property type="protein sequence ID" value="ABF93056.1"/>
    <property type="molecule type" value="Genomic_DNA"/>
</dbReference>
<accession>Q1D7I9</accession>
<dbReference type="STRING" id="246197.MXAN_3181"/>
<organism evidence="2 3">
    <name type="scientific">Myxococcus xanthus (strain DK1622)</name>
    <dbReference type="NCBI Taxonomy" id="246197"/>
    <lineage>
        <taxon>Bacteria</taxon>
        <taxon>Pseudomonadati</taxon>
        <taxon>Myxococcota</taxon>
        <taxon>Myxococcia</taxon>
        <taxon>Myxococcales</taxon>
        <taxon>Cystobacterineae</taxon>
        <taxon>Myxococcaceae</taxon>
        <taxon>Myxococcus</taxon>
    </lineage>
</organism>
<dbReference type="GeneID" id="41364718"/>
<dbReference type="Pfam" id="PF09544">
    <property type="entry name" value="DUF2381"/>
    <property type="match status" value="2"/>
</dbReference>
<reference evidence="2 3" key="1">
    <citation type="journal article" date="2006" name="Proc. Natl. Acad. Sci. U.S.A.">
        <title>Evolution of sensory complexity recorded in a myxobacterial genome.</title>
        <authorList>
            <person name="Goldman B.S."/>
            <person name="Nierman W.C."/>
            <person name="Kaiser D."/>
            <person name="Slater S.C."/>
            <person name="Durkin A.S."/>
            <person name="Eisen J.A."/>
            <person name="Ronning C.M."/>
            <person name="Barbazuk W.B."/>
            <person name="Blanchard M."/>
            <person name="Field C."/>
            <person name="Halling C."/>
            <person name="Hinkle G."/>
            <person name="Iartchuk O."/>
            <person name="Kim H.S."/>
            <person name="Mackenzie C."/>
            <person name="Madupu R."/>
            <person name="Miller N."/>
            <person name="Shvartsbeyn A."/>
            <person name="Sullivan S.A."/>
            <person name="Vaudin M."/>
            <person name="Wiegand R."/>
            <person name="Kaplan H.B."/>
        </authorList>
    </citation>
    <scope>NUCLEOTIDE SEQUENCE [LARGE SCALE GENOMIC DNA]</scope>
    <source>
        <strain evidence="3">DK1622</strain>
    </source>
</reference>